<keyword evidence="2" id="KW-0732">Signal</keyword>
<reference evidence="3 4" key="1">
    <citation type="submission" date="2018-02" db="EMBL/GenBank/DDBJ databases">
        <title>Comparative genomes isolates from brazilian mangrove.</title>
        <authorList>
            <person name="Araujo J.E."/>
            <person name="Taketani R.G."/>
            <person name="Silva M.C.P."/>
            <person name="Loureco M.V."/>
            <person name="Andreote F.D."/>
        </authorList>
    </citation>
    <scope>NUCLEOTIDE SEQUENCE [LARGE SCALE GENOMIC DNA]</scope>
    <source>
        <strain evidence="3 4">HEX-2 MGV</strain>
    </source>
</reference>
<evidence type="ECO:0000313" key="4">
    <source>
        <dbReference type="Proteomes" id="UP000240009"/>
    </source>
</evidence>
<dbReference type="EMBL" id="PUIA01000069">
    <property type="protein sequence ID" value="PQO26047.1"/>
    <property type="molecule type" value="Genomic_DNA"/>
</dbReference>
<evidence type="ECO:0000256" key="2">
    <source>
        <dbReference type="SAM" id="SignalP"/>
    </source>
</evidence>
<protein>
    <recommendedName>
        <fullName evidence="5">Toxin-antitoxin system YwqK family antitoxin</fullName>
    </recommendedName>
</protein>
<organism evidence="3 4">
    <name type="scientific">Blastopirellula marina</name>
    <dbReference type="NCBI Taxonomy" id="124"/>
    <lineage>
        <taxon>Bacteria</taxon>
        <taxon>Pseudomonadati</taxon>
        <taxon>Planctomycetota</taxon>
        <taxon>Planctomycetia</taxon>
        <taxon>Pirellulales</taxon>
        <taxon>Pirellulaceae</taxon>
        <taxon>Blastopirellula</taxon>
    </lineage>
</organism>
<feature type="chain" id="PRO_5015499764" description="Toxin-antitoxin system YwqK family antitoxin" evidence="2">
    <location>
        <begin position="26"/>
        <end position="219"/>
    </location>
</feature>
<dbReference type="OrthoDB" id="659070at2"/>
<dbReference type="PROSITE" id="PS51257">
    <property type="entry name" value="PROKAR_LIPOPROTEIN"/>
    <property type="match status" value="1"/>
</dbReference>
<dbReference type="Gene3D" id="2.20.110.10">
    <property type="entry name" value="Histone H3 K4-specific methyltransferase SET7/9 N-terminal domain"/>
    <property type="match status" value="1"/>
</dbReference>
<evidence type="ECO:0000256" key="1">
    <source>
        <dbReference type="SAM" id="MobiDB-lite"/>
    </source>
</evidence>
<accession>A0A2S8F1S1</accession>
<evidence type="ECO:0008006" key="5">
    <source>
        <dbReference type="Google" id="ProtNLM"/>
    </source>
</evidence>
<dbReference type="SUPFAM" id="SSF82185">
    <property type="entry name" value="Histone H3 K4-specific methyltransferase SET7/9 N-terminal domain"/>
    <property type="match status" value="1"/>
</dbReference>
<feature type="signal peptide" evidence="2">
    <location>
        <begin position="1"/>
        <end position="25"/>
    </location>
</feature>
<dbReference type="RefSeq" id="WP_105357706.1">
    <property type="nucleotide sequence ID" value="NZ_PUIA01000069.1"/>
</dbReference>
<gene>
    <name evidence="3" type="ORF">C5Y96_21595</name>
</gene>
<name>A0A2S8F1S1_9BACT</name>
<evidence type="ECO:0000313" key="3">
    <source>
        <dbReference type="EMBL" id="PQO26047.1"/>
    </source>
</evidence>
<feature type="region of interest" description="Disordered" evidence="1">
    <location>
        <begin position="200"/>
        <end position="219"/>
    </location>
</feature>
<proteinExistence type="predicted"/>
<sequence>MRHFPIILHAALLVVMAGCSSSSPGQPSQGLVDQPPQPKVLSDGVHVITLNSNEYAFPPELEFDDGNWIREEPLWIDRTFYGYSYVHTQQPRKMRYKADHSIEGTGFIFQEGDLQNGEWLANGKEFIEFPDGTSQEKSYVHGIENSQWKYYRQDGSLEFSMTMVNGTAHGLCSVFYKNGQLQGVIEMIEGKNGPILEHYDQDGNEMPTNVASQDLFKMQ</sequence>
<comment type="caution">
    <text evidence="3">The sequence shown here is derived from an EMBL/GenBank/DDBJ whole genome shotgun (WGS) entry which is preliminary data.</text>
</comment>
<dbReference type="AlphaFoldDB" id="A0A2S8F1S1"/>
<dbReference type="Proteomes" id="UP000240009">
    <property type="component" value="Unassembled WGS sequence"/>
</dbReference>